<dbReference type="FunFam" id="3.20.20.10:FF:000003">
    <property type="entry name" value="Diaminopimelate decarboxylase"/>
    <property type="match status" value="1"/>
</dbReference>
<keyword evidence="3 5" id="KW-0663">Pyridoxal phosphate</keyword>
<evidence type="ECO:0000256" key="1">
    <source>
        <dbReference type="ARBA" id="ARBA00001933"/>
    </source>
</evidence>
<dbReference type="PRINTS" id="PR01181">
    <property type="entry name" value="DAPDCRBXLASE"/>
</dbReference>
<feature type="binding site" evidence="5">
    <location>
        <position position="391"/>
    </location>
    <ligand>
        <name>pyridoxal 5'-phosphate</name>
        <dbReference type="ChEBI" id="CHEBI:597326"/>
    </ligand>
</feature>
<comment type="pathway">
    <text evidence="5 8">Amino-acid biosynthesis; L-lysine biosynthesis via DAP pathway; L-lysine from DL-2,6-diaminopimelate: step 1/1.</text>
</comment>
<dbReference type="InterPro" id="IPR000183">
    <property type="entry name" value="Orn/DAP/Arg_de-COase"/>
</dbReference>
<evidence type="ECO:0000256" key="8">
    <source>
        <dbReference type="RuleBase" id="RU003738"/>
    </source>
</evidence>
<comment type="caution">
    <text evidence="10">The sequence shown here is derived from an EMBL/GenBank/DDBJ whole genome shotgun (WGS) entry which is preliminary data.</text>
</comment>
<comment type="cofactor">
    <cofactor evidence="1 5 7 8">
        <name>pyridoxal 5'-phosphate</name>
        <dbReference type="ChEBI" id="CHEBI:597326"/>
    </cofactor>
</comment>
<dbReference type="GO" id="GO:0008836">
    <property type="term" value="F:diaminopimelate decarboxylase activity"/>
    <property type="evidence" value="ECO:0007669"/>
    <property type="project" value="UniProtKB-UniRule"/>
</dbReference>
<accession>A0A0R2BC30</accession>
<dbReference type="SUPFAM" id="SSF50621">
    <property type="entry name" value="Alanine racemase C-terminal domain-like"/>
    <property type="match status" value="1"/>
</dbReference>
<comment type="function">
    <text evidence="5">Specifically catalyzes the decarboxylation of meso-diaminopimelate (meso-DAP) to L-lysine.</text>
</comment>
<dbReference type="AlphaFoldDB" id="A0A0R2BC30"/>
<reference evidence="10 11" key="1">
    <citation type="journal article" date="2015" name="Genome Announc.">
        <title>Expanding the biotechnology potential of lactobacilli through comparative genomics of 213 strains and associated genera.</title>
        <authorList>
            <person name="Sun Z."/>
            <person name="Harris H.M."/>
            <person name="McCann A."/>
            <person name="Guo C."/>
            <person name="Argimon S."/>
            <person name="Zhang W."/>
            <person name="Yang X."/>
            <person name="Jeffery I.B."/>
            <person name="Cooney J.C."/>
            <person name="Kagawa T.F."/>
            <person name="Liu W."/>
            <person name="Song Y."/>
            <person name="Salvetti E."/>
            <person name="Wrobel A."/>
            <person name="Rasinkangas P."/>
            <person name="Parkhill J."/>
            <person name="Rea M.C."/>
            <person name="O'Sullivan O."/>
            <person name="Ritari J."/>
            <person name="Douillard F.P."/>
            <person name="Paul Ross R."/>
            <person name="Yang R."/>
            <person name="Briner A.E."/>
            <person name="Felis G.E."/>
            <person name="de Vos W.M."/>
            <person name="Barrangou R."/>
            <person name="Klaenhammer T.R."/>
            <person name="Caufield P.W."/>
            <person name="Cui Y."/>
            <person name="Zhang H."/>
            <person name="O'Toole P.W."/>
        </authorList>
    </citation>
    <scope>NUCLEOTIDE SEQUENCE [LARGE SCALE GENOMIC DNA]</scope>
    <source>
        <strain evidence="10 11">DSM 20515</strain>
    </source>
</reference>
<dbReference type="CDD" id="cd06828">
    <property type="entry name" value="PLPDE_III_DapDC"/>
    <property type="match status" value="1"/>
</dbReference>
<dbReference type="PANTHER" id="PTHR43727:SF2">
    <property type="entry name" value="GROUP IV DECARBOXYLASE"/>
    <property type="match status" value="1"/>
</dbReference>
<dbReference type="GO" id="GO:0030170">
    <property type="term" value="F:pyridoxal phosphate binding"/>
    <property type="evidence" value="ECO:0007669"/>
    <property type="project" value="UniProtKB-UniRule"/>
</dbReference>
<comment type="catalytic activity">
    <reaction evidence="5 8">
        <text>meso-2,6-diaminopimelate + H(+) = L-lysine + CO2</text>
        <dbReference type="Rhea" id="RHEA:15101"/>
        <dbReference type="ChEBI" id="CHEBI:15378"/>
        <dbReference type="ChEBI" id="CHEBI:16526"/>
        <dbReference type="ChEBI" id="CHEBI:32551"/>
        <dbReference type="ChEBI" id="CHEBI:57791"/>
        <dbReference type="EC" id="4.1.1.20"/>
    </reaction>
</comment>
<feature type="binding site" evidence="5">
    <location>
        <position position="331"/>
    </location>
    <ligand>
        <name>substrate</name>
    </ligand>
</feature>
<evidence type="ECO:0000256" key="4">
    <source>
        <dbReference type="ARBA" id="ARBA00023239"/>
    </source>
</evidence>
<dbReference type="GO" id="GO:0009089">
    <property type="term" value="P:lysine biosynthetic process via diaminopimelate"/>
    <property type="evidence" value="ECO:0007669"/>
    <property type="project" value="UniProtKB-UniRule"/>
</dbReference>
<comment type="subunit">
    <text evidence="5">Homodimer.</text>
</comment>
<dbReference type="EMBL" id="AYYR01000039">
    <property type="protein sequence ID" value="KRM76098.1"/>
    <property type="molecule type" value="Genomic_DNA"/>
</dbReference>
<proteinExistence type="inferred from homology"/>
<evidence type="ECO:0000259" key="9">
    <source>
        <dbReference type="Pfam" id="PF02784"/>
    </source>
</evidence>
<dbReference type="PROSITE" id="PS00879">
    <property type="entry name" value="ODR_DC_2_2"/>
    <property type="match status" value="1"/>
</dbReference>
<dbReference type="Gene3D" id="2.40.37.10">
    <property type="entry name" value="Lyase, Ornithine Decarboxylase, Chain A, domain 1"/>
    <property type="match status" value="1"/>
</dbReference>
<sequence>MSEQVSNQQINDEGHLTIGGVDALALAKQYQTPLAVYDVSKIRDQIRRFKSVFEDNGVDYAVTYASKTFATIAMYQVVDQEGAHIDVVSGGELYTALQANFPAANISFHGNNKSYDELEMAIENHVGTIVLDNFHEIEQLSDVLEKHDASVQVMMRITPGISAHTHEYIQTGQEDSKFGFDLKTGLADKALQQVLANNRMNMIGIHAHIGSQIFELNGFQMAAEKLVDIAAEWRAKYDYQPQVINVGGGFGIRYTKDDNPLAPEAFVDAIVKTIKQRATDKGLTMPAVWIEPGRSIAGPAGYTLYTVGGRKDVEGLTSYLTVDGGMGDNIRPALYQAEYEAVLASDPFAKTTETVHLAGKYCESGDILIDQAHLPATKPGDVLAMLDTGAYGYSMASNYNRNGRPAVVFVENGKSQVVVKRETYADLTRLDQAYDPE</sequence>
<dbReference type="PRINTS" id="PR01179">
    <property type="entry name" value="ODADCRBXLASE"/>
</dbReference>
<dbReference type="RefSeq" id="WP_056996628.1">
    <property type="nucleotide sequence ID" value="NZ_AYYR01000039.1"/>
</dbReference>
<keyword evidence="5" id="KW-0028">Amino-acid biosynthesis</keyword>
<feature type="binding site" evidence="5">
    <location>
        <position position="335"/>
    </location>
    <ligand>
        <name>substrate</name>
    </ligand>
</feature>
<feature type="binding site" evidence="5">
    <location>
        <position position="249"/>
    </location>
    <ligand>
        <name>pyridoxal 5'-phosphate</name>
        <dbReference type="ChEBI" id="CHEBI:597326"/>
    </ligand>
</feature>
<feature type="binding site" evidence="5">
    <location>
        <begin position="291"/>
        <end position="294"/>
    </location>
    <ligand>
        <name>pyridoxal 5'-phosphate</name>
        <dbReference type="ChEBI" id="CHEBI:597326"/>
    </ligand>
</feature>
<dbReference type="EC" id="4.1.1.20" evidence="5 6"/>
<dbReference type="HAMAP" id="MF_02120">
    <property type="entry name" value="LysA"/>
    <property type="match status" value="1"/>
</dbReference>
<name>A0A0R2BC30_SECCO</name>
<dbReference type="STRING" id="33960.TY91_15290"/>
<dbReference type="NCBIfam" id="TIGR01048">
    <property type="entry name" value="lysA"/>
    <property type="match status" value="1"/>
</dbReference>
<gene>
    <name evidence="5" type="primary">lysA</name>
    <name evidence="10" type="ORF">FC82_GL001926</name>
</gene>
<feature type="domain" description="Orn/DAP/Arg decarboxylase 2 N-terminal" evidence="9">
    <location>
        <begin position="40"/>
        <end position="297"/>
    </location>
</feature>
<dbReference type="InterPro" id="IPR022644">
    <property type="entry name" value="De-COase2_N"/>
</dbReference>
<feature type="binding site" evidence="5">
    <location>
        <position position="363"/>
    </location>
    <ligand>
        <name>substrate</name>
    </ligand>
</feature>
<evidence type="ECO:0000256" key="7">
    <source>
        <dbReference type="PIRSR" id="PIRSR600183-50"/>
    </source>
</evidence>
<feature type="active site" description="Proton donor" evidence="7">
    <location>
        <position position="362"/>
    </location>
</feature>
<feature type="modified residue" description="N6-(pyridoxal phosphate)lysine" evidence="5 7">
    <location>
        <position position="67"/>
    </location>
</feature>
<dbReference type="InterPro" id="IPR009006">
    <property type="entry name" value="Ala_racemase/Decarboxylase_C"/>
</dbReference>
<evidence type="ECO:0000256" key="5">
    <source>
        <dbReference type="HAMAP-Rule" id="MF_02120"/>
    </source>
</evidence>
<dbReference type="InterPro" id="IPR022657">
    <property type="entry name" value="De-COase2_CS"/>
</dbReference>
<feature type="binding site" evidence="5">
    <location>
        <position position="294"/>
    </location>
    <ligand>
        <name>substrate</name>
    </ligand>
</feature>
<feature type="binding site" evidence="5">
    <location>
        <position position="391"/>
    </location>
    <ligand>
        <name>substrate</name>
    </ligand>
</feature>
<evidence type="ECO:0000256" key="2">
    <source>
        <dbReference type="ARBA" id="ARBA00022793"/>
    </source>
</evidence>
<dbReference type="PATRIC" id="fig|1423733.4.peg.2026"/>
<comment type="similarity">
    <text evidence="5">Belongs to the Orn/Lys/Arg decarboxylase class-II family. LysA subfamily.</text>
</comment>
<evidence type="ECO:0000313" key="11">
    <source>
        <dbReference type="Proteomes" id="UP000051845"/>
    </source>
</evidence>
<dbReference type="SUPFAM" id="SSF51419">
    <property type="entry name" value="PLP-binding barrel"/>
    <property type="match status" value="1"/>
</dbReference>
<evidence type="ECO:0000313" key="10">
    <source>
        <dbReference type="EMBL" id="KRM76098.1"/>
    </source>
</evidence>
<evidence type="ECO:0000256" key="3">
    <source>
        <dbReference type="ARBA" id="ARBA00022898"/>
    </source>
</evidence>
<protein>
    <recommendedName>
        <fullName evidence="5 6">Diaminopimelate decarboxylase</fullName>
        <shortName evidence="5">DAP decarboxylase</shortName>
        <shortName evidence="5">DAPDC</shortName>
        <ecNumber evidence="5 6">4.1.1.20</ecNumber>
    </recommendedName>
</protein>
<evidence type="ECO:0000256" key="6">
    <source>
        <dbReference type="NCBIfam" id="TIGR01048"/>
    </source>
</evidence>
<dbReference type="InterPro" id="IPR002986">
    <property type="entry name" value="DAP_deCOOHase_LysA"/>
</dbReference>
<dbReference type="Pfam" id="PF02784">
    <property type="entry name" value="Orn_Arg_deC_N"/>
    <property type="match status" value="1"/>
</dbReference>
<keyword evidence="2 5" id="KW-0210">Decarboxylase</keyword>
<dbReference type="PANTHER" id="PTHR43727">
    <property type="entry name" value="DIAMINOPIMELATE DECARBOXYLASE"/>
    <property type="match status" value="1"/>
</dbReference>
<dbReference type="Gene3D" id="3.20.20.10">
    <property type="entry name" value="Alanine racemase"/>
    <property type="match status" value="1"/>
</dbReference>
<organism evidence="10 11">
    <name type="scientific">Secundilactobacillus collinoides DSM 20515 = JCM 1123</name>
    <dbReference type="NCBI Taxonomy" id="1423733"/>
    <lineage>
        <taxon>Bacteria</taxon>
        <taxon>Bacillati</taxon>
        <taxon>Bacillota</taxon>
        <taxon>Bacilli</taxon>
        <taxon>Lactobacillales</taxon>
        <taxon>Lactobacillaceae</taxon>
        <taxon>Secundilactobacillus</taxon>
    </lineage>
</organism>
<keyword evidence="4 5" id="KW-0456">Lyase</keyword>
<dbReference type="UniPathway" id="UPA00034">
    <property type="reaction ID" value="UER00027"/>
</dbReference>
<dbReference type="Proteomes" id="UP000051845">
    <property type="component" value="Unassembled WGS sequence"/>
</dbReference>
<keyword evidence="5 8" id="KW-0457">Lysine biosynthesis</keyword>
<dbReference type="InterPro" id="IPR029066">
    <property type="entry name" value="PLP-binding_barrel"/>
</dbReference>